<evidence type="ECO:0000313" key="3">
    <source>
        <dbReference type="EMBL" id="OQB41006.1"/>
    </source>
</evidence>
<gene>
    <name evidence="3" type="ORF">BWY04_01101</name>
</gene>
<evidence type="ECO:0000259" key="1">
    <source>
        <dbReference type="Pfam" id="PF06114"/>
    </source>
</evidence>
<dbReference type="GO" id="GO:0003697">
    <property type="term" value="F:single-stranded DNA binding"/>
    <property type="evidence" value="ECO:0007669"/>
    <property type="project" value="InterPro"/>
</dbReference>
<proteinExistence type="predicted"/>
<dbReference type="Gene3D" id="1.10.10.2910">
    <property type="match status" value="1"/>
</dbReference>
<dbReference type="EMBL" id="MWDB01000026">
    <property type="protein sequence ID" value="OQB41006.1"/>
    <property type="molecule type" value="Genomic_DNA"/>
</dbReference>
<accession>A0A1V5ZLQ0</accession>
<name>A0A1V5ZLQ0_9BACT</name>
<dbReference type="InterPro" id="IPR013610">
    <property type="entry name" value="ArdC_N"/>
</dbReference>
<dbReference type="InterPro" id="IPR010359">
    <property type="entry name" value="IrrE_HExxH"/>
</dbReference>
<comment type="caution">
    <text evidence="3">The sequence shown here is derived from an EMBL/GenBank/DDBJ whole genome shotgun (WGS) entry which is preliminary data.</text>
</comment>
<reference evidence="3" key="1">
    <citation type="submission" date="2017-02" db="EMBL/GenBank/DDBJ databases">
        <title>Delving into the versatile metabolic prowess of the omnipresent phylum Bacteroidetes.</title>
        <authorList>
            <person name="Nobu M.K."/>
            <person name="Mei R."/>
            <person name="Narihiro T."/>
            <person name="Kuroda K."/>
            <person name="Liu W.-T."/>
        </authorList>
    </citation>
    <scope>NUCLEOTIDE SEQUENCE</scope>
    <source>
        <strain evidence="3">ADurb.Bin160</strain>
    </source>
</reference>
<evidence type="ECO:0000259" key="2">
    <source>
        <dbReference type="Pfam" id="PF08401"/>
    </source>
</evidence>
<dbReference type="Pfam" id="PF06114">
    <property type="entry name" value="Peptidase_M78"/>
    <property type="match status" value="1"/>
</dbReference>
<dbReference type="Proteomes" id="UP000485621">
    <property type="component" value="Unassembled WGS sequence"/>
</dbReference>
<dbReference type="AlphaFoldDB" id="A0A1V5ZLQ0"/>
<feature type="domain" description="N-terminal" evidence="2">
    <location>
        <begin position="2"/>
        <end position="112"/>
    </location>
</feature>
<dbReference type="Pfam" id="PF08401">
    <property type="entry name" value="ArdcN"/>
    <property type="match status" value="1"/>
</dbReference>
<protein>
    <submittedName>
        <fullName evidence="3">Uncharacterized protein</fullName>
    </submittedName>
</protein>
<organism evidence="3">
    <name type="scientific">candidate division CPR1 bacterium ADurb.Bin160</name>
    <dbReference type="NCBI Taxonomy" id="1852826"/>
    <lineage>
        <taxon>Bacteria</taxon>
        <taxon>candidate division CPR1</taxon>
    </lineage>
</organism>
<feature type="domain" description="IrrE N-terminal-like" evidence="1">
    <location>
        <begin position="157"/>
        <end position="221"/>
    </location>
</feature>
<sequence length="282" mass="32400">MEITNNVAETIKTLEKEMTNIFNDTNYKKFLSLMSNFNNYSLNNLQLILIQKPDATNVASFETWKKAGRYVKKGETGIRIIFPIKYLKNKKNEENEETKEQSNIYFKVGSVFDISQTEVAKGKEDLLKKYKPKILDNNDPAFVEYIELFKSISKFPIYFDDFNNSKANGYCDFGTDEIHIKNSLPAAQQLKTIIHEVAHSLLHKDSDLSKELKEIEAESVAFVVSNNIGLDSSEYSFGYLASWSKEKDIKELKPLLERIHKTATNILKNIKSAQTKEKEVLV</sequence>